<accession>A0A081MYC1</accession>
<reference evidence="1 2" key="1">
    <citation type="submission" date="2014-06" db="EMBL/GenBank/DDBJ databases">
        <title>Whole Genome Sequences of Three Symbiotic Endozoicomonas Bacteria.</title>
        <authorList>
            <person name="Neave M.J."/>
            <person name="Apprill A."/>
            <person name="Voolstra C.R."/>
        </authorList>
    </citation>
    <scope>NUCLEOTIDE SEQUENCE [LARGE SCALE GENOMIC DNA]</scope>
    <source>
        <strain evidence="1 2">LMG 24815</strain>
    </source>
</reference>
<keyword evidence="2" id="KW-1185">Reference proteome</keyword>
<sequence>MIMAACPIDEIPAIPDPVGFNPYISTGRNIKEGNRCGSNLYEKHAKPRHQKKFTVLINTARKNNMEYLWARGAMYHESPFDYTRKSNRKKKDGIDRQERLEGRQRHVIVRDAMLRHVNLYTYTLGYFCNETGRYIAYTLQELWKRILDSLPPSMDFSFDRFKTEWRQMKRDGYVRVEKRTYTVTIIENGEEKEVVRNDVPIKYLTPKFFHNLGITKKNMKQAKVDSLKSIQKTISGALKGQGPISVDDLKAKTDQLIRDWKKSKGVVRLWLEEKARNIKAAKQARKELNQILKS</sequence>
<organism evidence="1 2">
    <name type="scientific">Endozoicomonas montiporae</name>
    <dbReference type="NCBI Taxonomy" id="1027273"/>
    <lineage>
        <taxon>Bacteria</taxon>
        <taxon>Pseudomonadati</taxon>
        <taxon>Pseudomonadota</taxon>
        <taxon>Gammaproteobacteria</taxon>
        <taxon>Oceanospirillales</taxon>
        <taxon>Endozoicomonadaceae</taxon>
        <taxon>Endozoicomonas</taxon>
    </lineage>
</organism>
<dbReference type="AlphaFoldDB" id="A0A081MYC1"/>
<dbReference type="RefSeq" id="WP_034880362.1">
    <property type="nucleotide sequence ID" value="NZ_JOKG01000019.1"/>
</dbReference>
<comment type="caution">
    <text evidence="1">The sequence shown here is derived from an EMBL/GenBank/DDBJ whole genome shotgun (WGS) entry which is preliminary data.</text>
</comment>
<dbReference type="EMBL" id="JOKG01000019">
    <property type="protein sequence ID" value="KEQ11194.1"/>
    <property type="molecule type" value="Genomic_DNA"/>
</dbReference>
<evidence type="ECO:0000313" key="1">
    <source>
        <dbReference type="EMBL" id="KEQ11194.1"/>
    </source>
</evidence>
<proteinExistence type="predicted"/>
<name>A0A081MYC1_9GAMM</name>
<protein>
    <submittedName>
        <fullName evidence="1">Uncharacterized protein</fullName>
    </submittedName>
</protein>
<dbReference type="Proteomes" id="UP000028006">
    <property type="component" value="Unassembled WGS sequence"/>
</dbReference>
<gene>
    <name evidence="1" type="ORF">GZ77_26775</name>
</gene>
<evidence type="ECO:0000313" key="2">
    <source>
        <dbReference type="Proteomes" id="UP000028006"/>
    </source>
</evidence>